<dbReference type="RefSeq" id="WP_106348884.1">
    <property type="nucleotide sequence ID" value="NZ_PVUE01000007.1"/>
</dbReference>
<evidence type="ECO:0000256" key="2">
    <source>
        <dbReference type="ARBA" id="ARBA00022729"/>
    </source>
</evidence>
<comment type="similarity">
    <text evidence="1">Belongs to the transglycosylase family. Rpf subfamily.</text>
</comment>
<dbReference type="InterPro" id="IPR007137">
    <property type="entry name" value="DUF348"/>
</dbReference>
<evidence type="ECO:0000256" key="3">
    <source>
        <dbReference type="ARBA" id="ARBA00022801"/>
    </source>
</evidence>
<dbReference type="SUPFAM" id="SSF53955">
    <property type="entry name" value="Lysozyme-like"/>
    <property type="match status" value="1"/>
</dbReference>
<evidence type="ECO:0000256" key="1">
    <source>
        <dbReference type="ARBA" id="ARBA00010830"/>
    </source>
</evidence>
<dbReference type="Gene3D" id="1.10.530.10">
    <property type="match status" value="1"/>
</dbReference>
<dbReference type="Pfam" id="PF06737">
    <property type="entry name" value="Transglycosylas"/>
    <property type="match status" value="1"/>
</dbReference>
<evidence type="ECO:0000256" key="4">
    <source>
        <dbReference type="SAM" id="MobiDB-lite"/>
    </source>
</evidence>
<keyword evidence="5" id="KW-0472">Membrane</keyword>
<dbReference type="PROSITE" id="PS51109">
    <property type="entry name" value="G5"/>
    <property type="match status" value="1"/>
</dbReference>
<keyword evidence="2" id="KW-0732">Signal</keyword>
<dbReference type="Pfam" id="PF07501">
    <property type="entry name" value="G5"/>
    <property type="match status" value="1"/>
</dbReference>
<keyword evidence="5" id="KW-0812">Transmembrane</keyword>
<dbReference type="Pfam" id="PF03990">
    <property type="entry name" value="DUF348"/>
    <property type="match status" value="3"/>
</dbReference>
<protein>
    <submittedName>
        <fullName evidence="7">Uncharacterized protein YabE (DUF348 family)</fullName>
    </submittedName>
</protein>
<dbReference type="InterPro" id="IPR011098">
    <property type="entry name" value="G5_dom"/>
</dbReference>
<dbReference type="GO" id="GO:0016787">
    <property type="term" value="F:hydrolase activity"/>
    <property type="evidence" value="ECO:0007669"/>
    <property type="project" value="UniProtKB-KW"/>
</dbReference>
<feature type="compositionally biased region" description="Basic and acidic residues" evidence="4">
    <location>
        <begin position="38"/>
        <end position="58"/>
    </location>
</feature>
<organism evidence="7 8">
    <name type="scientific">Antricoccus suffuscus</name>
    <dbReference type="NCBI Taxonomy" id="1629062"/>
    <lineage>
        <taxon>Bacteria</taxon>
        <taxon>Bacillati</taxon>
        <taxon>Actinomycetota</taxon>
        <taxon>Actinomycetes</taxon>
        <taxon>Geodermatophilales</taxon>
        <taxon>Antricoccaceae</taxon>
        <taxon>Antricoccus</taxon>
    </lineage>
</organism>
<dbReference type="InterPro" id="IPR023346">
    <property type="entry name" value="Lysozyme-like_dom_sf"/>
</dbReference>
<keyword evidence="3" id="KW-0378">Hydrolase</keyword>
<name>A0A2T1A001_9ACTN</name>
<comment type="caution">
    <text evidence="7">The sequence shown here is derived from an EMBL/GenBank/DDBJ whole genome shotgun (WGS) entry which is preliminary data.</text>
</comment>
<accession>A0A2T1A001</accession>
<gene>
    <name evidence="7" type="ORF">CLV47_10748</name>
</gene>
<dbReference type="InterPro" id="IPR010618">
    <property type="entry name" value="RPF"/>
</dbReference>
<keyword evidence="8" id="KW-1185">Reference proteome</keyword>
<dbReference type="Proteomes" id="UP000237752">
    <property type="component" value="Unassembled WGS sequence"/>
</dbReference>
<proteinExistence type="inferred from homology"/>
<keyword evidence="5" id="KW-1133">Transmembrane helix</keyword>
<feature type="domain" description="G5" evidence="6">
    <location>
        <begin position="263"/>
        <end position="343"/>
    </location>
</feature>
<dbReference type="PANTHER" id="PTHR39160">
    <property type="entry name" value="CELL WALL-BINDING PROTEIN YOCH"/>
    <property type="match status" value="1"/>
</dbReference>
<evidence type="ECO:0000259" key="6">
    <source>
        <dbReference type="PROSITE" id="PS51109"/>
    </source>
</evidence>
<feature type="transmembrane region" description="Helical" evidence="5">
    <location>
        <begin position="77"/>
        <end position="96"/>
    </location>
</feature>
<sequence>MGKHSAPRPRAFDRIHGQTTDKSADVLESATSVDVETDVAHDETDVAHDEPDVAHDEAAEPALAPTRARRRSVLRHALFAVVTAALVAGTLAFASLSKSVKLDVDGKTQTVSTYAADVSGVLADSGVKASNKDLVSPTKSAVIKDGQTVTVTHARPLTLNIDGKKSVKWVAALTVNEALDQLGLNDHGVSASRGTRIPVGGESLTLTAPKPITVTADGQTQTVLTTATTAAEAITRAGIPLSETDELSVPRDTPVTAGLQVSVTRVSLSTVTEQRVLPYATTQQPDPNQYVGLQSVLTAGVNGLAAVTVQVQSTNGVQTSRTDLATAVLTPPVNAVVSVGAKEFPANVNALNWNALSMCESTNNPKAVNKTNGKYFGLYQFSVATWASVGGSGNPVDAAPEEQLARAKMLYMRSGAGQWECGSHLSD</sequence>
<dbReference type="SMART" id="SM01208">
    <property type="entry name" value="G5"/>
    <property type="match status" value="1"/>
</dbReference>
<dbReference type="CDD" id="cd13925">
    <property type="entry name" value="RPF"/>
    <property type="match status" value="1"/>
</dbReference>
<feature type="region of interest" description="Disordered" evidence="4">
    <location>
        <begin position="1"/>
        <end position="64"/>
    </location>
</feature>
<dbReference type="InterPro" id="IPR051933">
    <property type="entry name" value="Resuscitation_pf_RpfB"/>
</dbReference>
<dbReference type="EMBL" id="PVUE01000007">
    <property type="protein sequence ID" value="PRZ41922.1"/>
    <property type="molecule type" value="Genomic_DNA"/>
</dbReference>
<evidence type="ECO:0000313" key="7">
    <source>
        <dbReference type="EMBL" id="PRZ41922.1"/>
    </source>
</evidence>
<dbReference type="OrthoDB" id="1404170at2"/>
<dbReference type="AlphaFoldDB" id="A0A2T1A001"/>
<dbReference type="PANTHER" id="PTHR39160:SF4">
    <property type="entry name" value="RESUSCITATION-PROMOTING FACTOR RPFB"/>
    <property type="match status" value="1"/>
</dbReference>
<evidence type="ECO:0000256" key="5">
    <source>
        <dbReference type="SAM" id="Phobius"/>
    </source>
</evidence>
<evidence type="ECO:0000313" key="8">
    <source>
        <dbReference type="Proteomes" id="UP000237752"/>
    </source>
</evidence>
<dbReference type="Gene3D" id="2.20.230.10">
    <property type="entry name" value="Resuscitation-promoting factor rpfb"/>
    <property type="match status" value="1"/>
</dbReference>
<reference evidence="7 8" key="1">
    <citation type="submission" date="2018-03" db="EMBL/GenBank/DDBJ databases">
        <title>Genomic Encyclopedia of Archaeal and Bacterial Type Strains, Phase II (KMG-II): from individual species to whole genera.</title>
        <authorList>
            <person name="Goeker M."/>
        </authorList>
    </citation>
    <scope>NUCLEOTIDE SEQUENCE [LARGE SCALE GENOMIC DNA]</scope>
    <source>
        <strain evidence="7 8">DSM 100065</strain>
    </source>
</reference>